<dbReference type="SUPFAM" id="SSF46942">
    <property type="entry name" value="Elongation factor TFIIS domain 2"/>
    <property type="match status" value="1"/>
</dbReference>
<dbReference type="FunFam" id="2.20.25.10:FF:000001">
    <property type="entry name" value="Probable Transcription elongation factor S-II"/>
    <property type="match status" value="1"/>
</dbReference>
<dbReference type="Pfam" id="PF07500">
    <property type="entry name" value="TFIIS_M"/>
    <property type="match status" value="1"/>
</dbReference>
<dbReference type="InterPro" id="IPR003617">
    <property type="entry name" value="TFIIS/CRSP70_N_sub"/>
</dbReference>
<dbReference type="CDD" id="cd13749">
    <property type="entry name" value="Zn-ribbon_TFIIS"/>
    <property type="match status" value="1"/>
</dbReference>
<comment type="function">
    <text evidence="7">Necessary for efficient RNA polymerase II transcription elongation past template-encoded arresting sites. The arresting sites in DNA have the property of trapping a certain fraction of elongating RNA polymerases that pass through, resulting in locked ternary complexes. Cleavage of the nascent transcript by S-II allows the resumption of elongation from the new 3'-terminus.</text>
</comment>
<dbReference type="PROSITE" id="PS51133">
    <property type="entry name" value="ZF_TFIIS_2"/>
    <property type="match status" value="1"/>
</dbReference>
<evidence type="ECO:0000256" key="9">
    <source>
        <dbReference type="PROSITE-ProRule" id="PRU00649"/>
    </source>
</evidence>
<dbReference type="Pfam" id="PF01096">
    <property type="entry name" value="Zn_ribbon_TFIIS"/>
    <property type="match status" value="1"/>
</dbReference>
<dbReference type="InterPro" id="IPR017923">
    <property type="entry name" value="TFIIS_N"/>
</dbReference>
<dbReference type="Proteomes" id="UP000242188">
    <property type="component" value="Unassembled WGS sequence"/>
</dbReference>
<comment type="similarity">
    <text evidence="2 10">Belongs to the TFS-II family.</text>
</comment>
<keyword evidence="10" id="KW-0805">Transcription regulation</keyword>
<reference evidence="15 16" key="1">
    <citation type="journal article" date="2017" name="Nat. Ecol. Evol.">
        <title>Scallop genome provides insights into evolution of bilaterian karyotype and development.</title>
        <authorList>
            <person name="Wang S."/>
            <person name="Zhang J."/>
            <person name="Jiao W."/>
            <person name="Li J."/>
            <person name="Xun X."/>
            <person name="Sun Y."/>
            <person name="Guo X."/>
            <person name="Huan P."/>
            <person name="Dong B."/>
            <person name="Zhang L."/>
            <person name="Hu X."/>
            <person name="Sun X."/>
            <person name="Wang J."/>
            <person name="Zhao C."/>
            <person name="Wang Y."/>
            <person name="Wang D."/>
            <person name="Huang X."/>
            <person name="Wang R."/>
            <person name="Lv J."/>
            <person name="Li Y."/>
            <person name="Zhang Z."/>
            <person name="Liu B."/>
            <person name="Lu W."/>
            <person name="Hui Y."/>
            <person name="Liang J."/>
            <person name="Zhou Z."/>
            <person name="Hou R."/>
            <person name="Li X."/>
            <person name="Liu Y."/>
            <person name="Li H."/>
            <person name="Ning X."/>
            <person name="Lin Y."/>
            <person name="Zhao L."/>
            <person name="Xing Q."/>
            <person name="Dou J."/>
            <person name="Li Y."/>
            <person name="Mao J."/>
            <person name="Guo H."/>
            <person name="Dou H."/>
            <person name="Li T."/>
            <person name="Mu C."/>
            <person name="Jiang W."/>
            <person name="Fu Q."/>
            <person name="Fu X."/>
            <person name="Miao Y."/>
            <person name="Liu J."/>
            <person name="Yu Q."/>
            <person name="Li R."/>
            <person name="Liao H."/>
            <person name="Li X."/>
            <person name="Kong Y."/>
            <person name="Jiang Z."/>
            <person name="Chourrout D."/>
            <person name="Li R."/>
            <person name="Bao Z."/>
        </authorList>
    </citation>
    <scope>NUCLEOTIDE SEQUENCE [LARGE SCALE GENOMIC DNA]</scope>
    <source>
        <strain evidence="15 16">PY_sf001</strain>
    </source>
</reference>
<evidence type="ECO:0000256" key="2">
    <source>
        <dbReference type="ARBA" id="ARBA00009647"/>
    </source>
</evidence>
<evidence type="ECO:0000259" key="14">
    <source>
        <dbReference type="PROSITE" id="PS51321"/>
    </source>
</evidence>
<evidence type="ECO:0000313" key="16">
    <source>
        <dbReference type="Proteomes" id="UP000242188"/>
    </source>
</evidence>
<feature type="compositionally biased region" description="Polar residues" evidence="11">
    <location>
        <begin position="103"/>
        <end position="115"/>
    </location>
</feature>
<evidence type="ECO:0000256" key="4">
    <source>
        <dbReference type="ARBA" id="ARBA00022771"/>
    </source>
</evidence>
<dbReference type="SMART" id="SM00510">
    <property type="entry name" value="TFS2M"/>
    <property type="match status" value="1"/>
</dbReference>
<dbReference type="Pfam" id="PF08711">
    <property type="entry name" value="Med26"/>
    <property type="match status" value="1"/>
</dbReference>
<dbReference type="PANTHER" id="PTHR11477:SF0">
    <property type="entry name" value="IP08861P-RELATED"/>
    <property type="match status" value="1"/>
</dbReference>
<evidence type="ECO:0000256" key="5">
    <source>
        <dbReference type="ARBA" id="ARBA00022833"/>
    </source>
</evidence>
<dbReference type="AlphaFoldDB" id="A0A210Q7N2"/>
<evidence type="ECO:0000259" key="12">
    <source>
        <dbReference type="PROSITE" id="PS51133"/>
    </source>
</evidence>
<dbReference type="CDD" id="cd00183">
    <property type="entry name" value="TFIIS_I"/>
    <property type="match status" value="1"/>
</dbReference>
<evidence type="ECO:0000256" key="3">
    <source>
        <dbReference type="ARBA" id="ARBA00022723"/>
    </source>
</evidence>
<keyword evidence="10" id="KW-0804">Transcription</keyword>
<evidence type="ECO:0000256" key="10">
    <source>
        <dbReference type="RuleBase" id="RU368078"/>
    </source>
</evidence>
<evidence type="ECO:0000256" key="7">
    <source>
        <dbReference type="ARBA" id="ARBA00025408"/>
    </source>
</evidence>
<evidence type="ECO:0000313" key="15">
    <source>
        <dbReference type="EMBL" id="OWF44752.1"/>
    </source>
</evidence>
<dbReference type="SMART" id="SM00509">
    <property type="entry name" value="TFS2N"/>
    <property type="match status" value="1"/>
</dbReference>
<dbReference type="SUPFAM" id="SSF47676">
    <property type="entry name" value="Conserved domain common to transcription factors TFIIS, elongin A, CRSP70"/>
    <property type="match status" value="1"/>
</dbReference>
<dbReference type="GO" id="GO:0003677">
    <property type="term" value="F:DNA binding"/>
    <property type="evidence" value="ECO:0007669"/>
    <property type="project" value="UniProtKB-KW"/>
</dbReference>
<comment type="subcellular location">
    <subcellularLocation>
        <location evidence="1 9 10">Nucleus</location>
    </subcellularLocation>
</comment>
<keyword evidence="3 10" id="KW-0479">Metal-binding</keyword>
<keyword evidence="10" id="KW-0238">DNA-binding</keyword>
<evidence type="ECO:0000256" key="8">
    <source>
        <dbReference type="PROSITE-ProRule" id="PRU00472"/>
    </source>
</evidence>
<evidence type="ECO:0000256" key="11">
    <source>
        <dbReference type="SAM" id="MobiDB-lite"/>
    </source>
</evidence>
<dbReference type="PIRSF" id="PIRSF006704">
    <property type="entry name" value="TF_IIS"/>
    <property type="match status" value="1"/>
</dbReference>
<dbReference type="PROSITE" id="PS51319">
    <property type="entry name" value="TFIIS_N"/>
    <property type="match status" value="1"/>
</dbReference>
<gene>
    <name evidence="15" type="ORF">KP79_PYT08009</name>
</gene>
<keyword evidence="15" id="KW-0251">Elongation factor</keyword>
<evidence type="ECO:0000256" key="6">
    <source>
        <dbReference type="ARBA" id="ARBA00023242"/>
    </source>
</evidence>
<feature type="domain" description="TFIIS-type" evidence="12">
    <location>
        <begin position="259"/>
        <end position="299"/>
    </location>
</feature>
<feature type="domain" description="TFIIS N-terminal" evidence="13">
    <location>
        <begin position="5"/>
        <end position="84"/>
    </location>
</feature>
<dbReference type="PROSITE" id="PS51321">
    <property type="entry name" value="TFIIS_CENTRAL"/>
    <property type="match status" value="1"/>
</dbReference>
<organism evidence="15 16">
    <name type="scientific">Mizuhopecten yessoensis</name>
    <name type="common">Japanese scallop</name>
    <name type="synonym">Patinopecten yessoensis</name>
    <dbReference type="NCBI Taxonomy" id="6573"/>
    <lineage>
        <taxon>Eukaryota</taxon>
        <taxon>Metazoa</taxon>
        <taxon>Spiralia</taxon>
        <taxon>Lophotrochozoa</taxon>
        <taxon>Mollusca</taxon>
        <taxon>Bivalvia</taxon>
        <taxon>Autobranchia</taxon>
        <taxon>Pteriomorphia</taxon>
        <taxon>Pectinida</taxon>
        <taxon>Pectinoidea</taxon>
        <taxon>Pectinidae</taxon>
        <taxon>Mizuhopecten</taxon>
    </lineage>
</organism>
<dbReference type="PANTHER" id="PTHR11477">
    <property type="entry name" value="TRANSCRIPTION FACTOR S-II ZINC FINGER DOMAIN-CONTAINING PROTEIN"/>
    <property type="match status" value="1"/>
</dbReference>
<evidence type="ECO:0000256" key="1">
    <source>
        <dbReference type="ARBA" id="ARBA00004123"/>
    </source>
</evidence>
<dbReference type="GO" id="GO:0005634">
    <property type="term" value="C:nucleus"/>
    <property type="evidence" value="ECO:0007669"/>
    <property type="project" value="UniProtKB-SubCell"/>
</dbReference>
<dbReference type="EMBL" id="NEDP02004686">
    <property type="protein sequence ID" value="OWF44752.1"/>
    <property type="molecule type" value="Genomic_DNA"/>
</dbReference>
<dbReference type="InterPro" id="IPR036575">
    <property type="entry name" value="TFIIS_cen_dom_sf"/>
</dbReference>
<name>A0A210Q7N2_MIZYE</name>
<keyword evidence="6 9" id="KW-0539">Nucleus</keyword>
<dbReference type="GO" id="GO:0006368">
    <property type="term" value="P:transcription elongation by RNA polymerase II"/>
    <property type="evidence" value="ECO:0007669"/>
    <property type="project" value="InterPro"/>
</dbReference>
<feature type="domain" description="TFIIS central" evidence="14">
    <location>
        <begin position="141"/>
        <end position="256"/>
    </location>
</feature>
<accession>A0A210Q7N2</accession>
<dbReference type="InterPro" id="IPR006289">
    <property type="entry name" value="TFSII"/>
</dbReference>
<dbReference type="InterPro" id="IPR035100">
    <property type="entry name" value="TF_IIS-typ"/>
</dbReference>
<dbReference type="InterPro" id="IPR003618">
    <property type="entry name" value="TFIIS_cen_dom"/>
</dbReference>
<comment type="caution">
    <text evidence="15">The sequence shown here is derived from an EMBL/GenBank/DDBJ whole genome shotgun (WGS) entry which is preliminary data.</text>
</comment>
<keyword evidence="16" id="KW-1185">Reference proteome</keyword>
<dbReference type="STRING" id="6573.A0A210Q7N2"/>
<feature type="compositionally biased region" description="Polar residues" evidence="11">
    <location>
        <begin position="127"/>
        <end position="136"/>
    </location>
</feature>
<dbReference type="Gene3D" id="2.20.25.10">
    <property type="match status" value="1"/>
</dbReference>
<protein>
    <recommendedName>
        <fullName evidence="10">Transcription elongation factor</fullName>
    </recommendedName>
</protein>
<dbReference type="SMART" id="SM00440">
    <property type="entry name" value="ZnF_C2C2"/>
    <property type="match status" value="1"/>
</dbReference>
<keyword evidence="4 8" id="KW-0863">Zinc-finger</keyword>
<sequence>MSCEEEVVKIGKKLEKMISNNSTDQGSSSDLLKKLKDLKMNLNVLQKTRIGMIVNNFRKASKDEDVITVSKSLIKGWKKLLPAGESGSSQGAAKSDSRKDSSNGDTQTMTQSGGDSPSAEPPENMDSALSSCTAAHTSDPTRLKCRELLANALKVTEDLDGMGDPDNISGHIEDYIFQEFNNTDTKYKNRVRSRVANLRDLKNPQLRENVLLGLISPEKIAKMTAEEMASDDMQKLRRKYTKESIDDHHMATTSGTKSDLFKCGKCKKKNTTYTQLQTRSSDEPMTTFVFCNECGNRWKIVTGATEMLSILIRNSTDRYWRDRNVVHSHS</sequence>
<dbReference type="GO" id="GO:0003746">
    <property type="term" value="F:translation elongation factor activity"/>
    <property type="evidence" value="ECO:0007669"/>
    <property type="project" value="UniProtKB-KW"/>
</dbReference>
<proteinExistence type="inferred from homology"/>
<dbReference type="Gene3D" id="1.10.472.30">
    <property type="entry name" value="Transcription elongation factor S-II, central domain"/>
    <property type="match status" value="1"/>
</dbReference>
<dbReference type="Gene3D" id="1.20.930.10">
    <property type="entry name" value="Conserved domain common to transcription factors TFIIS, elongin A, CRSP70"/>
    <property type="match status" value="1"/>
</dbReference>
<keyword evidence="5 10" id="KW-0862">Zinc</keyword>
<dbReference type="InterPro" id="IPR001222">
    <property type="entry name" value="Znf_TFIIS"/>
</dbReference>
<feature type="region of interest" description="Disordered" evidence="11">
    <location>
        <begin position="83"/>
        <end position="136"/>
    </location>
</feature>
<dbReference type="GO" id="GO:0008270">
    <property type="term" value="F:zinc ion binding"/>
    <property type="evidence" value="ECO:0007669"/>
    <property type="project" value="UniProtKB-UniRule"/>
</dbReference>
<evidence type="ECO:0000259" key="13">
    <source>
        <dbReference type="PROSITE" id="PS51319"/>
    </source>
</evidence>
<dbReference type="OrthoDB" id="44867at2759"/>
<dbReference type="SUPFAM" id="SSF57783">
    <property type="entry name" value="Zinc beta-ribbon"/>
    <property type="match status" value="1"/>
</dbReference>
<dbReference type="NCBIfam" id="TIGR01385">
    <property type="entry name" value="TFSII"/>
    <property type="match status" value="1"/>
</dbReference>
<keyword evidence="15" id="KW-0648">Protein biosynthesis</keyword>
<dbReference type="InterPro" id="IPR035441">
    <property type="entry name" value="TFIIS/LEDGF_dom_sf"/>
</dbReference>
<dbReference type="PROSITE" id="PS00466">
    <property type="entry name" value="ZF_TFIIS_1"/>
    <property type="match status" value="1"/>
</dbReference>